<gene>
    <name evidence="2" type="ORF">N7Z68_22610</name>
</gene>
<keyword evidence="3" id="KW-1185">Reference proteome</keyword>
<feature type="domain" description="DinB-like" evidence="1">
    <location>
        <begin position="6"/>
        <end position="142"/>
    </location>
</feature>
<proteinExistence type="predicted"/>
<reference evidence="2" key="1">
    <citation type="submission" date="2024-05" db="EMBL/GenBank/DDBJ databases">
        <title>Alkalihalobacillus sp. strain MEB203 novel alkaliphilic bacterium from Lonar Lake, India.</title>
        <authorList>
            <person name="Joshi A."/>
            <person name="Thite S."/>
            <person name="Mengade P."/>
        </authorList>
    </citation>
    <scope>NUCLEOTIDE SEQUENCE</scope>
    <source>
        <strain evidence="2">MEB 203</strain>
    </source>
</reference>
<name>A0ABT5VMV9_9BACI</name>
<dbReference type="Pfam" id="PF12867">
    <property type="entry name" value="DinB_2"/>
    <property type="match status" value="1"/>
</dbReference>
<organism evidence="2 3">
    <name type="scientific">Alkalihalobacterium chitinilyticum</name>
    <dbReference type="NCBI Taxonomy" id="2980103"/>
    <lineage>
        <taxon>Bacteria</taxon>
        <taxon>Bacillati</taxon>
        <taxon>Bacillota</taxon>
        <taxon>Bacilli</taxon>
        <taxon>Bacillales</taxon>
        <taxon>Bacillaceae</taxon>
        <taxon>Alkalihalobacterium</taxon>
    </lineage>
</organism>
<sequence length="151" mass="17188">MAVTAFTFARSANIQVLNAAKEHQLDAVPEGFNNSVRWNVGHVLVIAETVLRHSEHYEPVLPSLYKRLFDMETRPSEWTEEPPSVAEIMEMSQKQLKAVQKLNSEHGDTTFAKPFVLFGTTFDNVSDALTFISFHEGLHYTTCKYLLKKTK</sequence>
<comment type="caution">
    <text evidence="2">The sequence shown here is derived from an EMBL/GenBank/DDBJ whole genome shotgun (WGS) entry which is preliminary data.</text>
</comment>
<accession>A0ABT5VMV9</accession>
<dbReference type="Proteomes" id="UP001148125">
    <property type="component" value="Unassembled WGS sequence"/>
</dbReference>
<dbReference type="EMBL" id="JAOTPO010000026">
    <property type="protein sequence ID" value="MDE5416112.1"/>
    <property type="molecule type" value="Genomic_DNA"/>
</dbReference>
<dbReference type="InterPro" id="IPR034660">
    <property type="entry name" value="DinB/YfiT-like"/>
</dbReference>
<evidence type="ECO:0000259" key="1">
    <source>
        <dbReference type="Pfam" id="PF12867"/>
    </source>
</evidence>
<dbReference type="RefSeq" id="WP_275120698.1">
    <property type="nucleotide sequence ID" value="NZ_JAOTPO010000026.1"/>
</dbReference>
<dbReference type="InterPro" id="IPR024775">
    <property type="entry name" value="DinB-like"/>
</dbReference>
<evidence type="ECO:0000313" key="3">
    <source>
        <dbReference type="Proteomes" id="UP001148125"/>
    </source>
</evidence>
<protein>
    <submittedName>
        <fullName evidence="2">DinB family protein</fullName>
    </submittedName>
</protein>
<dbReference type="SUPFAM" id="SSF109854">
    <property type="entry name" value="DinB/YfiT-like putative metalloenzymes"/>
    <property type="match status" value="1"/>
</dbReference>
<dbReference type="Gene3D" id="1.20.120.450">
    <property type="entry name" value="dinb family like domain"/>
    <property type="match status" value="1"/>
</dbReference>
<evidence type="ECO:0000313" key="2">
    <source>
        <dbReference type="EMBL" id="MDE5416112.1"/>
    </source>
</evidence>